<name>A0ABR2IJY7_9EUKA</name>
<feature type="domain" description="Protein kinase" evidence="2">
    <location>
        <begin position="24"/>
        <end position="286"/>
    </location>
</feature>
<dbReference type="SUPFAM" id="SSF56112">
    <property type="entry name" value="Protein kinase-like (PK-like)"/>
    <property type="match status" value="1"/>
</dbReference>
<feature type="compositionally biased region" description="Basic and acidic residues" evidence="1">
    <location>
        <begin position="320"/>
        <end position="329"/>
    </location>
</feature>
<feature type="region of interest" description="Disordered" evidence="1">
    <location>
        <begin position="465"/>
        <end position="490"/>
    </location>
</feature>
<dbReference type="Gene3D" id="1.10.510.10">
    <property type="entry name" value="Transferase(Phosphotransferase) domain 1"/>
    <property type="match status" value="1"/>
</dbReference>
<feature type="compositionally biased region" description="Basic residues" evidence="1">
    <location>
        <begin position="469"/>
        <end position="478"/>
    </location>
</feature>
<evidence type="ECO:0000259" key="2">
    <source>
        <dbReference type="PROSITE" id="PS50011"/>
    </source>
</evidence>
<dbReference type="PROSITE" id="PS50011">
    <property type="entry name" value="PROTEIN_KINASE_DOM"/>
    <property type="match status" value="1"/>
</dbReference>
<sequence>MINRKIKIPDPLKKYVIQDFNKYFFKKKSIAEGGQAKVWLATDNYNKKYAIKEIYIDKDKINRQIKRYLLECAALLRAQHPFIIVFHGMTDEYPFQIVTEYVGPVNLKSFLTNNHFKSQSHNGTHLTKIATAISNAMMFLHKIKIIHRDLKPSNILLGNDYLPKICDFGLVHQIYHQSIMTAELGTPIWMAPEVIRGEPYNEKCDIFSFAMILYQMATHEMPMSDLTSTQIMEKYKNERYRPSSSQFLKAPKPLQKLIIRCWDEDPDKRPSFQEIFEKFGSCEVTFPHCKNDVIKQFARKLKNEDQKRTIIPEFEVYAAKERSSDKGENYSDNSESVNHDKSKSKNRSEYKSETQKNQKKKEEETNKSDGSDDNKKEGKPNKSKEIDDNKKRIKKKEFKTDESDESDYNKKVIKKKKYESDNDIKKKKKTDKNKDREEEKKKTQKKKKFIKIEVEDYDDYDNYYSDRKIIKKQRHKKKSEYSESDDEYDLHIEMKRKTKKKLHYKNDPIDDKNELIFNIDTFRSESKKSRQLSCSSSKDSFSSDYESHSEKFHFKSRTTTKTKKRKPAPDLLIASSSQYSAEESSYEVNKSAKPYSRYTSTTPVSMETLNDVRNPLFRAELEKVKKKDFIKFLKVLKNHLTSRTPRKELILLLRKTNELLDDDECLFSFSVKKIFEFLPITKSKKNSELNDEEEEAEATKNDELCDLSIEILNKVCQSYPQFIEENFETSMLSFINLKPIEAAEFLEIYSDSFDMIENPWPLLDMLIVHKKKFNKTIAGSIVVKTLVSLIQNHKNYRKNRLINCRNVVTFFLNSPVKKNVVAAYKAITVLYDNEFELPFKKIRIDMEDPQLVNSVISLFDKMENIPPVKSIIFSLLEIAQKDEKATEVLIKMAKNYKTASILLNCQVDWMKNKLPTFVYTLKLFLAAISDFRDLQKLVVSDCDCISSLFAYSCKSDQIEDSFLMFEKILKKIYFNSDFLENLQEKKFFHYFFRGINEIDDDRIVLSCLRSFQYLIEIGICDEYKIFYKTLKKLAAGDDKIADEAQYCIDILQSSNKKKRSMP</sequence>
<dbReference type="InterPro" id="IPR001245">
    <property type="entry name" value="Ser-Thr/Tyr_kinase_cat_dom"/>
</dbReference>
<dbReference type="PROSITE" id="PS00108">
    <property type="entry name" value="PROTEIN_KINASE_ST"/>
    <property type="match status" value="1"/>
</dbReference>
<feature type="compositionally biased region" description="Basic and acidic residues" evidence="1">
    <location>
        <begin position="337"/>
        <end position="390"/>
    </location>
</feature>
<dbReference type="PANTHER" id="PTHR44329:SF214">
    <property type="entry name" value="PROTEIN KINASE DOMAIN-CONTAINING PROTEIN"/>
    <property type="match status" value="1"/>
</dbReference>
<proteinExistence type="predicted"/>
<organism evidence="3 4">
    <name type="scientific">Tritrichomonas musculus</name>
    <dbReference type="NCBI Taxonomy" id="1915356"/>
    <lineage>
        <taxon>Eukaryota</taxon>
        <taxon>Metamonada</taxon>
        <taxon>Parabasalia</taxon>
        <taxon>Tritrichomonadida</taxon>
        <taxon>Tritrichomonadidae</taxon>
        <taxon>Tritrichomonas</taxon>
    </lineage>
</organism>
<dbReference type="InterPro" id="IPR008271">
    <property type="entry name" value="Ser/Thr_kinase_AS"/>
</dbReference>
<reference evidence="3 4" key="1">
    <citation type="submission" date="2024-04" db="EMBL/GenBank/DDBJ databases">
        <title>Tritrichomonas musculus Genome.</title>
        <authorList>
            <person name="Alves-Ferreira E."/>
            <person name="Grigg M."/>
            <person name="Lorenzi H."/>
            <person name="Galac M."/>
        </authorList>
    </citation>
    <scope>NUCLEOTIDE SEQUENCE [LARGE SCALE GENOMIC DNA]</scope>
    <source>
        <strain evidence="3 4">EAF2021</strain>
    </source>
</reference>
<gene>
    <name evidence="3" type="ORF">M9Y10_011704</name>
</gene>
<evidence type="ECO:0000256" key="1">
    <source>
        <dbReference type="SAM" id="MobiDB-lite"/>
    </source>
</evidence>
<keyword evidence="4" id="KW-1185">Reference proteome</keyword>
<feature type="compositionally biased region" description="Basic and acidic residues" evidence="1">
    <location>
        <begin position="432"/>
        <end position="441"/>
    </location>
</feature>
<feature type="region of interest" description="Disordered" evidence="1">
    <location>
        <begin position="320"/>
        <end position="447"/>
    </location>
</feature>
<dbReference type="PANTHER" id="PTHR44329">
    <property type="entry name" value="SERINE/THREONINE-PROTEIN KINASE TNNI3K-RELATED"/>
    <property type="match status" value="1"/>
</dbReference>
<dbReference type="Pfam" id="PF00069">
    <property type="entry name" value="Pkinase"/>
    <property type="match status" value="1"/>
</dbReference>
<comment type="caution">
    <text evidence="3">The sequence shown here is derived from an EMBL/GenBank/DDBJ whole genome shotgun (WGS) entry which is preliminary data.</text>
</comment>
<evidence type="ECO:0000313" key="3">
    <source>
        <dbReference type="EMBL" id="KAK8864010.1"/>
    </source>
</evidence>
<accession>A0ABR2IJY7</accession>
<feature type="region of interest" description="Disordered" evidence="1">
    <location>
        <begin position="524"/>
        <end position="544"/>
    </location>
</feature>
<evidence type="ECO:0000313" key="4">
    <source>
        <dbReference type="Proteomes" id="UP001470230"/>
    </source>
</evidence>
<dbReference type="InterPro" id="IPR051681">
    <property type="entry name" value="Ser/Thr_Kinases-Pseudokinases"/>
</dbReference>
<dbReference type="InterPro" id="IPR000719">
    <property type="entry name" value="Prot_kinase_dom"/>
</dbReference>
<dbReference type="SMART" id="SM00220">
    <property type="entry name" value="S_TKc"/>
    <property type="match status" value="1"/>
</dbReference>
<feature type="compositionally biased region" description="Low complexity" evidence="1">
    <location>
        <begin position="531"/>
        <end position="544"/>
    </location>
</feature>
<dbReference type="Proteomes" id="UP001470230">
    <property type="component" value="Unassembled WGS sequence"/>
</dbReference>
<dbReference type="InterPro" id="IPR011009">
    <property type="entry name" value="Kinase-like_dom_sf"/>
</dbReference>
<protein>
    <recommendedName>
        <fullName evidence="2">Protein kinase domain-containing protein</fullName>
    </recommendedName>
</protein>
<dbReference type="PRINTS" id="PR00109">
    <property type="entry name" value="TYRKINASE"/>
</dbReference>
<dbReference type="EMBL" id="JAPFFF010000017">
    <property type="protein sequence ID" value="KAK8864010.1"/>
    <property type="molecule type" value="Genomic_DNA"/>
</dbReference>